<dbReference type="InterPro" id="IPR038156">
    <property type="entry name" value="PCS_N_sf"/>
</dbReference>
<feature type="signal peptide" evidence="2">
    <location>
        <begin position="1"/>
        <end position="37"/>
    </location>
</feature>
<dbReference type="STRING" id="307121.GA0070620_2338"/>
<dbReference type="AlphaFoldDB" id="A0A1C3N2Q0"/>
<dbReference type="InterPro" id="IPR038765">
    <property type="entry name" value="Papain-like_cys_pep_sf"/>
</dbReference>
<organism evidence="4 5">
    <name type="scientific">Micromonospora krabiensis</name>
    <dbReference type="NCBI Taxonomy" id="307121"/>
    <lineage>
        <taxon>Bacteria</taxon>
        <taxon>Bacillati</taxon>
        <taxon>Actinomycetota</taxon>
        <taxon>Actinomycetes</taxon>
        <taxon>Micromonosporales</taxon>
        <taxon>Micromonosporaceae</taxon>
        <taxon>Micromonospora</taxon>
    </lineage>
</organism>
<feature type="compositionally biased region" description="Low complexity" evidence="1">
    <location>
        <begin position="72"/>
        <end position="93"/>
    </location>
</feature>
<evidence type="ECO:0000256" key="1">
    <source>
        <dbReference type="SAM" id="MobiDB-lite"/>
    </source>
</evidence>
<dbReference type="SUPFAM" id="SSF54001">
    <property type="entry name" value="Cysteine proteinases"/>
    <property type="match status" value="1"/>
</dbReference>
<gene>
    <name evidence="4" type="ORF">GA0070620_2338</name>
</gene>
<protein>
    <submittedName>
        <fullName evidence="4">Peptidase_C39 like family protein</fullName>
    </submittedName>
</protein>
<dbReference type="OrthoDB" id="1655016at2"/>
<feature type="domain" description="Peptidase C39-like" evidence="3">
    <location>
        <begin position="115"/>
        <end position="252"/>
    </location>
</feature>
<reference evidence="5" key="1">
    <citation type="submission" date="2016-06" db="EMBL/GenBank/DDBJ databases">
        <authorList>
            <person name="Varghese N."/>
        </authorList>
    </citation>
    <scope>NUCLEOTIDE SEQUENCE [LARGE SCALE GENOMIC DNA]</scope>
    <source>
        <strain evidence="5">DSM 45344</strain>
    </source>
</reference>
<keyword evidence="2" id="KW-0732">Signal</keyword>
<evidence type="ECO:0000256" key="2">
    <source>
        <dbReference type="SAM" id="SignalP"/>
    </source>
</evidence>
<evidence type="ECO:0000259" key="3">
    <source>
        <dbReference type="Pfam" id="PF13529"/>
    </source>
</evidence>
<feature type="region of interest" description="Disordered" evidence="1">
    <location>
        <begin position="57"/>
        <end position="115"/>
    </location>
</feature>
<dbReference type="Pfam" id="PF13529">
    <property type="entry name" value="Peptidase_C39_2"/>
    <property type="match status" value="1"/>
</dbReference>
<name>A0A1C3N2Q0_9ACTN</name>
<dbReference type="Proteomes" id="UP000199393">
    <property type="component" value="Chromosome I"/>
</dbReference>
<feature type="chain" id="PRO_5038398643" evidence="2">
    <location>
        <begin position="38"/>
        <end position="277"/>
    </location>
</feature>
<accession>A0A1C3N2Q0</accession>
<evidence type="ECO:0000313" key="5">
    <source>
        <dbReference type="Proteomes" id="UP000199393"/>
    </source>
</evidence>
<proteinExistence type="predicted"/>
<dbReference type="EMBL" id="LT598496">
    <property type="protein sequence ID" value="SBV26841.1"/>
    <property type="molecule type" value="Genomic_DNA"/>
</dbReference>
<evidence type="ECO:0000313" key="4">
    <source>
        <dbReference type="EMBL" id="SBV26841.1"/>
    </source>
</evidence>
<sequence length="277" mass="28915">MKHTLKRQLRRLATQRPYQIAGAAAALVLASGAGVLASGIDDTPGGQQASAAVAELRSDTTVASRSQDRSAEPTTAAPETSAPSSPSASPAAKKAADPDLTRKPTPPKPPKSKVLDYDYQAQTTYYYCGPAATRNALSASGIERNQDDLAAQLGTTEMGTNSAQDTTRVLNAVVKGSPYKTRMFDGAPSPAQMDQLQADVVKAITGGRGVVANIVGDAVDTDGGWHSFSGGHYIAVVGYRDEGRTVKIADSANPAVPSYWISTIDLANWMATRGYSA</sequence>
<dbReference type="InterPro" id="IPR039564">
    <property type="entry name" value="Peptidase_C39-like"/>
</dbReference>
<keyword evidence="5" id="KW-1185">Reference proteome</keyword>
<dbReference type="Gene3D" id="3.90.70.30">
    <property type="entry name" value="Phytochelatin synthase, N-terminal domain"/>
    <property type="match status" value="1"/>
</dbReference>